<dbReference type="EMBL" id="RZHG01000008">
    <property type="protein sequence ID" value="RUR32876.1"/>
    <property type="molecule type" value="Genomic_DNA"/>
</dbReference>
<dbReference type="AlphaFoldDB" id="A0A433KTG4"/>
<protein>
    <submittedName>
        <fullName evidence="1">2-hydroxyacyl-CoA dehydratase</fullName>
    </submittedName>
</protein>
<dbReference type="Gene3D" id="1.20.1260.10">
    <property type="match status" value="1"/>
</dbReference>
<sequence>MRYNQVKDLVEWAAGYHGHMARQYRAAADSSESQRLAMALTYLADSELRMKTGLEALFNDGSDHKEVLEIWFDDPSDFPQPPMLEALVQQTVADSIDELTHAAVESHSKLQSLYEHRASRSKIEPEETFFNSLAEGHNAEARKLVVSMQEFEDI</sequence>
<organism evidence="1 2">
    <name type="scientific">Vreelandella andesensis</name>
    <dbReference type="NCBI Taxonomy" id="447567"/>
    <lineage>
        <taxon>Bacteria</taxon>
        <taxon>Pseudomonadati</taxon>
        <taxon>Pseudomonadota</taxon>
        <taxon>Gammaproteobacteria</taxon>
        <taxon>Oceanospirillales</taxon>
        <taxon>Halomonadaceae</taxon>
        <taxon>Vreelandella</taxon>
    </lineage>
</organism>
<dbReference type="InterPro" id="IPR012347">
    <property type="entry name" value="Ferritin-like"/>
</dbReference>
<comment type="caution">
    <text evidence="1">The sequence shown here is derived from an EMBL/GenBank/DDBJ whole genome shotgun (WGS) entry which is preliminary data.</text>
</comment>
<gene>
    <name evidence="1" type="ORF">ELY33_04500</name>
</gene>
<evidence type="ECO:0000313" key="2">
    <source>
        <dbReference type="Proteomes" id="UP000287336"/>
    </source>
</evidence>
<evidence type="ECO:0000313" key="1">
    <source>
        <dbReference type="EMBL" id="RUR32876.1"/>
    </source>
</evidence>
<dbReference type="OrthoDB" id="278693at2"/>
<reference evidence="1 2" key="1">
    <citation type="submission" date="2018-12" db="EMBL/GenBank/DDBJ databases">
        <title>three novel Halomonas strain isolated from plants.</title>
        <authorList>
            <person name="Sun C."/>
        </authorList>
    </citation>
    <scope>NUCLEOTIDE SEQUENCE [LARGE SCALE GENOMIC DNA]</scope>
    <source>
        <strain evidence="1 2">DSM 19434</strain>
    </source>
</reference>
<dbReference type="Proteomes" id="UP000287336">
    <property type="component" value="Unassembled WGS sequence"/>
</dbReference>
<accession>A0A433KTG4</accession>
<proteinExistence type="predicted"/>
<dbReference type="RefSeq" id="WP_126944575.1">
    <property type="nucleotide sequence ID" value="NZ_RZHG01000008.1"/>
</dbReference>
<name>A0A433KTG4_9GAMM</name>
<keyword evidence="2" id="KW-1185">Reference proteome</keyword>